<proteinExistence type="predicted"/>
<comment type="caution">
    <text evidence="5">The sequence shown here is derived from an EMBL/GenBank/DDBJ whole genome shotgun (WGS) entry which is preliminary data.</text>
</comment>
<organism evidence="5 6">
    <name type="scientific">Reticulomyxa filosa</name>
    <dbReference type="NCBI Taxonomy" id="46433"/>
    <lineage>
        <taxon>Eukaryota</taxon>
        <taxon>Sar</taxon>
        <taxon>Rhizaria</taxon>
        <taxon>Retaria</taxon>
        <taxon>Foraminifera</taxon>
        <taxon>Monothalamids</taxon>
        <taxon>Reticulomyxidae</taxon>
        <taxon>Reticulomyxa</taxon>
    </lineage>
</organism>
<dbReference type="PANTHER" id="PTHR48024:SF56">
    <property type="entry name" value="HETEROGENEOUS NUCLEAR RIBONUCLEOPROTEIN A0"/>
    <property type="match status" value="1"/>
</dbReference>
<dbReference type="EMBL" id="ASPP01032640">
    <property type="protein sequence ID" value="ETO03689.1"/>
    <property type="molecule type" value="Genomic_DNA"/>
</dbReference>
<keyword evidence="1 2" id="KW-0694">RNA-binding</keyword>
<evidence type="ECO:0000256" key="1">
    <source>
        <dbReference type="ARBA" id="ARBA00022884"/>
    </source>
</evidence>
<evidence type="ECO:0000256" key="3">
    <source>
        <dbReference type="SAM" id="Phobius"/>
    </source>
</evidence>
<name>X6LPX7_RETFI</name>
<keyword evidence="3" id="KW-1133">Transmembrane helix</keyword>
<dbReference type="InterPro" id="IPR050886">
    <property type="entry name" value="RNA-binding_reg"/>
</dbReference>
<dbReference type="Pfam" id="PF00076">
    <property type="entry name" value="RRM_1"/>
    <property type="match status" value="1"/>
</dbReference>
<keyword evidence="3" id="KW-0812">Transmembrane</keyword>
<feature type="transmembrane region" description="Helical" evidence="3">
    <location>
        <begin position="75"/>
        <end position="93"/>
    </location>
</feature>
<dbReference type="InterPro" id="IPR000504">
    <property type="entry name" value="RRM_dom"/>
</dbReference>
<dbReference type="GO" id="GO:0005634">
    <property type="term" value="C:nucleus"/>
    <property type="evidence" value="ECO:0007669"/>
    <property type="project" value="TreeGrafter"/>
</dbReference>
<dbReference type="SUPFAM" id="SSF54928">
    <property type="entry name" value="RNA-binding domain, RBD"/>
    <property type="match status" value="1"/>
</dbReference>
<protein>
    <recommendedName>
        <fullName evidence="4">RRM domain-containing protein</fullName>
    </recommendedName>
</protein>
<dbReference type="PROSITE" id="PS50102">
    <property type="entry name" value="RRM"/>
    <property type="match status" value="1"/>
</dbReference>
<dbReference type="Gene3D" id="3.30.70.330">
    <property type="match status" value="1"/>
</dbReference>
<feature type="domain" description="RRM" evidence="4">
    <location>
        <begin position="57"/>
        <end position="159"/>
    </location>
</feature>
<feature type="non-terminal residue" evidence="5">
    <location>
        <position position="159"/>
    </location>
</feature>
<feature type="non-terminal residue" evidence="5">
    <location>
        <position position="1"/>
    </location>
</feature>
<evidence type="ECO:0000256" key="2">
    <source>
        <dbReference type="PROSITE-ProRule" id="PRU00176"/>
    </source>
</evidence>
<evidence type="ECO:0000313" key="6">
    <source>
        <dbReference type="Proteomes" id="UP000023152"/>
    </source>
</evidence>
<dbReference type="InterPro" id="IPR035979">
    <property type="entry name" value="RBD_domain_sf"/>
</dbReference>
<evidence type="ECO:0000313" key="5">
    <source>
        <dbReference type="EMBL" id="ETO03689.1"/>
    </source>
</evidence>
<dbReference type="AlphaFoldDB" id="X6LPX7"/>
<dbReference type="OrthoDB" id="439808at2759"/>
<dbReference type="Proteomes" id="UP000023152">
    <property type="component" value="Unassembled WGS sequence"/>
</dbReference>
<dbReference type="InterPro" id="IPR012677">
    <property type="entry name" value="Nucleotide-bd_a/b_plait_sf"/>
</dbReference>
<evidence type="ECO:0000259" key="4">
    <source>
        <dbReference type="PROSITE" id="PS50102"/>
    </source>
</evidence>
<accession>X6LPX7</accession>
<reference evidence="5 6" key="1">
    <citation type="journal article" date="2013" name="Curr. Biol.">
        <title>The Genome of the Foraminiferan Reticulomyxa filosa.</title>
        <authorList>
            <person name="Glockner G."/>
            <person name="Hulsmann N."/>
            <person name="Schleicher M."/>
            <person name="Noegel A.A."/>
            <person name="Eichinger L."/>
            <person name="Gallinger C."/>
            <person name="Pawlowski J."/>
            <person name="Sierra R."/>
            <person name="Euteneuer U."/>
            <person name="Pillet L."/>
            <person name="Moustafa A."/>
            <person name="Platzer M."/>
            <person name="Groth M."/>
            <person name="Szafranski K."/>
            <person name="Schliwa M."/>
        </authorList>
    </citation>
    <scope>NUCLEOTIDE SEQUENCE [LARGE SCALE GENOMIC DNA]</scope>
</reference>
<keyword evidence="3" id="KW-0472">Membrane</keyword>
<dbReference type="PANTHER" id="PTHR48024">
    <property type="entry name" value="GEO13361P1-RELATED"/>
    <property type="match status" value="1"/>
</dbReference>
<dbReference type="GO" id="GO:0003723">
    <property type="term" value="F:RNA binding"/>
    <property type="evidence" value="ECO:0007669"/>
    <property type="project" value="UniProtKB-UniRule"/>
</dbReference>
<sequence>KKKKKKKKKKKNFFFEKEETRKIDGRMTHCTLAWRGNPKKQSTLPLSPTSKEPLDDRRLFVHQLAWKTTDETLRCFFLLVVIVMVVYDLSFFYKKKKRRMGPFLMTLKKKTTHTNTENSNRKRFSQYGDIVEAVVIKDKKTSKSRGYGFVTFKHKEGAT</sequence>
<gene>
    <name evidence="5" type="ORF">RFI_33713</name>
</gene>
<keyword evidence="6" id="KW-1185">Reference proteome</keyword>